<accession>N0BKE1</accession>
<gene>
    <name evidence="1" type="ORF">Asulf_00621</name>
</gene>
<proteinExistence type="predicted"/>
<name>N0BKE1_9EURY</name>
<dbReference type="InterPro" id="IPR007362">
    <property type="entry name" value="DUF429"/>
</dbReference>
<dbReference type="RefSeq" id="WP_015590239.1">
    <property type="nucleotide sequence ID" value="NC_021169.1"/>
</dbReference>
<dbReference type="Proteomes" id="UP000013307">
    <property type="component" value="Chromosome"/>
</dbReference>
<dbReference type="HOGENOM" id="CLU_1590804_0_0_2"/>
<dbReference type="Pfam" id="PF04250">
    <property type="entry name" value="DUF429"/>
    <property type="match status" value="1"/>
</dbReference>
<evidence type="ECO:0000313" key="2">
    <source>
        <dbReference type="Proteomes" id="UP000013307"/>
    </source>
</evidence>
<dbReference type="eggNOG" id="arCOG04409">
    <property type="taxonomic scope" value="Archaea"/>
</dbReference>
<dbReference type="STRING" id="387631.Asulf_00621"/>
<evidence type="ECO:0008006" key="3">
    <source>
        <dbReference type="Google" id="ProtNLM"/>
    </source>
</evidence>
<dbReference type="KEGG" id="ast:Asulf_00621"/>
<sequence length="190" mass="21546">MKETLILGIDVGKRASHYVLLEDNAVVDMGKFEDVVDLKIRANYAGVDAPLSFPTSGSYRECEKELIKRGIRLFPPNANFFRKITHIGMKIARFLRENGTEVFEVYPYATRKILNIAPELKKNTKSNMRLIQEELRKYLNFDEFENHDLLDSAISALTVKLFLEGRGDIVGGVDGKIIVPKVSSYSITDM</sequence>
<evidence type="ECO:0000313" key="1">
    <source>
        <dbReference type="EMBL" id="AGK60640.1"/>
    </source>
</evidence>
<protein>
    <recommendedName>
        <fullName evidence="3">DUF429 domain-containing protein</fullName>
    </recommendedName>
</protein>
<reference evidence="1 2" key="1">
    <citation type="journal article" date="2013" name="Genome Announc.">
        <title>Complete Genome Sequence of the Thermophilic and Facultatively Chemolithoautotrophic Sulfate Reducer Archaeoglobus sulfaticallidus Strain PM70-1T.</title>
        <authorList>
            <person name="Stokke R."/>
            <person name="Hocking W.P."/>
            <person name="Steinsbu B.O."/>
            <person name="Steen I.H."/>
        </authorList>
    </citation>
    <scope>NUCLEOTIDE SEQUENCE [LARGE SCALE GENOMIC DNA]</scope>
    <source>
        <strain evidence="1">PM70-1</strain>
    </source>
</reference>
<dbReference type="OrthoDB" id="50338at2157"/>
<dbReference type="EMBL" id="CP005290">
    <property type="protein sequence ID" value="AGK60640.1"/>
    <property type="molecule type" value="Genomic_DNA"/>
</dbReference>
<dbReference type="GeneID" id="15392264"/>
<organism evidence="1 2">
    <name type="scientific">Archaeoglobus sulfaticallidus PM70-1</name>
    <dbReference type="NCBI Taxonomy" id="387631"/>
    <lineage>
        <taxon>Archaea</taxon>
        <taxon>Methanobacteriati</taxon>
        <taxon>Methanobacteriota</taxon>
        <taxon>Archaeoglobi</taxon>
        <taxon>Archaeoglobales</taxon>
        <taxon>Archaeoglobaceae</taxon>
        <taxon>Archaeoglobus</taxon>
    </lineage>
</organism>
<dbReference type="AlphaFoldDB" id="N0BKE1"/>
<keyword evidence="2" id="KW-1185">Reference proteome</keyword>